<reference evidence="2 3" key="1">
    <citation type="journal article" date="2018" name="BMC Genomics">
        <title>The genome of Naegleria lovaniensis, the basis for a comparative approach to unravel pathogenicity factors of the human pathogenic amoeba N. fowleri.</title>
        <authorList>
            <person name="Liechti N."/>
            <person name="Schurch N."/>
            <person name="Bruggmann R."/>
            <person name="Wittwer M."/>
        </authorList>
    </citation>
    <scope>NUCLEOTIDE SEQUENCE [LARGE SCALE GENOMIC DNA]</scope>
    <source>
        <strain evidence="2 3">ATCC 30569</strain>
    </source>
</reference>
<evidence type="ECO:0000313" key="2">
    <source>
        <dbReference type="EMBL" id="KAG2393802.1"/>
    </source>
</evidence>
<evidence type="ECO:0000259" key="1">
    <source>
        <dbReference type="Pfam" id="PF13475"/>
    </source>
</evidence>
<dbReference type="Proteomes" id="UP000816034">
    <property type="component" value="Unassembled WGS sequence"/>
</dbReference>
<feature type="domain" description="DUF4116" evidence="1">
    <location>
        <begin position="601"/>
        <end position="630"/>
    </location>
</feature>
<gene>
    <name evidence="2" type="ORF">C9374_003566</name>
</gene>
<dbReference type="Pfam" id="PF13475">
    <property type="entry name" value="DUF4116"/>
    <property type="match status" value="2"/>
</dbReference>
<evidence type="ECO:0000313" key="3">
    <source>
        <dbReference type="Proteomes" id="UP000816034"/>
    </source>
</evidence>
<keyword evidence="3" id="KW-1185">Reference proteome</keyword>
<dbReference type="GeneID" id="68096021"/>
<proteinExistence type="predicted"/>
<sequence>MKRKLSHHHVDHHCPLAPVTKYSKQSKTTQVVKIILIDFHGSVSDAVPMIESYSSHVHQLFEHLKRKFENQSKGYSKWLQAKLERMIDNSLLCIYTNDDKNDLETMIEFMNDPYCVMQLLHHCDDMECFPMIWMMQPIDVSELCEQNQELIGTVEFWRPFKMGILNLLKNKKFQVLKYIPKEILFEWMDDLKPIFIKHYNFSFIFEVDDADEAKKVLCEDGCYLFQLSDRLRDNEEIVKHAINAKHVNLYMASERLQHDFAFLLSVVRSNPETFSKIPQEFRNDKEFVLELLNTSMTSLDGTIEQDLIQTCIPEVYVWVPQSVRDEIPMEIIMKVYQQLFLKDEAGDFMKNELLRSVIQMLCELPDEYYQAHQKYQRNLTEQGCFVHSLFDKCHIHHIIQQDEEFANIVEQVMTRLYKGYDQIWIEQEEAFVWKRKDLELIMKYGPLTLRKNRNFVVQAATKNVKSFKNALSEFQHDRQIILTVLHNRGDLLNELQDFFIPQMLHDKEMVLTALKSEHPCAFSKLPAHLQDDRDCALAALSNTKIPNVRVPIQTFIKRKDVEVINAGLKRSEIWMAFLPDDFKSNRDFVLKSLHYPGGVFVLDFISEELKQDANFILECVKQNPPNLEFLFSLFSIELLVLNSEIISEYMKRCGILSRRIMGHVCKTFFDEHEESNDDDFIQWMTSLQNQRMEYEYLGCYIPESRLMKEPITLLEVEDEGNLLECSFTRAYDKWKEYLLGNATWEIFFKKY</sequence>
<dbReference type="InterPro" id="IPR025197">
    <property type="entry name" value="DUF4116"/>
</dbReference>
<accession>A0AA88KS51</accession>
<protein>
    <recommendedName>
        <fullName evidence="1">DUF4116 domain-containing protein</fullName>
    </recommendedName>
</protein>
<feature type="domain" description="DUF4116" evidence="1">
    <location>
        <begin position="262"/>
        <end position="293"/>
    </location>
</feature>
<comment type="caution">
    <text evidence="2">The sequence shown here is derived from an EMBL/GenBank/DDBJ whole genome shotgun (WGS) entry which is preliminary data.</text>
</comment>
<dbReference type="AlphaFoldDB" id="A0AA88KS51"/>
<dbReference type="RefSeq" id="XP_044555696.1">
    <property type="nucleotide sequence ID" value="XM_044693108.1"/>
</dbReference>
<dbReference type="EMBL" id="PYSW02000001">
    <property type="protein sequence ID" value="KAG2393802.1"/>
    <property type="molecule type" value="Genomic_DNA"/>
</dbReference>
<name>A0AA88KS51_NAELO</name>
<organism evidence="2 3">
    <name type="scientific">Naegleria lovaniensis</name>
    <name type="common">Amoeba</name>
    <dbReference type="NCBI Taxonomy" id="51637"/>
    <lineage>
        <taxon>Eukaryota</taxon>
        <taxon>Discoba</taxon>
        <taxon>Heterolobosea</taxon>
        <taxon>Tetramitia</taxon>
        <taxon>Eutetramitia</taxon>
        <taxon>Vahlkampfiidae</taxon>
        <taxon>Naegleria</taxon>
    </lineage>
</organism>